<gene>
    <name evidence="1" type="ORF">EGW08_019146</name>
</gene>
<evidence type="ECO:0000313" key="1">
    <source>
        <dbReference type="EMBL" id="RUS73085.1"/>
    </source>
</evidence>
<sequence length="149" mass="16366">MQPPAGVEALLDGVPVCHVQAQVLTQSVQTVELSDRHLSSTSVSNSIHSATLHMNQHFQLFNKYLLTISNIGYINVKFMPSWSILPWTMAKESSLHISISLASMATRLNNAEDFAQKLGSIFSISRVKSCLKARGDGCLIPVRIKAKCL</sequence>
<keyword evidence="2" id="KW-1185">Reference proteome</keyword>
<evidence type="ECO:0000313" key="2">
    <source>
        <dbReference type="Proteomes" id="UP000271974"/>
    </source>
</evidence>
<proteinExistence type="predicted"/>
<name>A0A3S0ZQQ2_ELYCH</name>
<reference evidence="1 2" key="1">
    <citation type="submission" date="2019-01" db="EMBL/GenBank/DDBJ databases">
        <title>A draft genome assembly of the solar-powered sea slug Elysia chlorotica.</title>
        <authorList>
            <person name="Cai H."/>
            <person name="Li Q."/>
            <person name="Fang X."/>
            <person name="Li J."/>
            <person name="Curtis N.E."/>
            <person name="Altenburger A."/>
            <person name="Shibata T."/>
            <person name="Feng M."/>
            <person name="Maeda T."/>
            <person name="Schwartz J.A."/>
            <person name="Shigenobu S."/>
            <person name="Lundholm N."/>
            <person name="Nishiyama T."/>
            <person name="Yang H."/>
            <person name="Hasebe M."/>
            <person name="Li S."/>
            <person name="Pierce S.K."/>
            <person name="Wang J."/>
        </authorList>
    </citation>
    <scope>NUCLEOTIDE SEQUENCE [LARGE SCALE GENOMIC DNA]</scope>
    <source>
        <strain evidence="1">EC2010</strain>
        <tissue evidence="1">Whole organism of an adult</tissue>
    </source>
</reference>
<accession>A0A3S0ZQQ2</accession>
<dbReference type="EMBL" id="RQTK01000978">
    <property type="protein sequence ID" value="RUS73085.1"/>
    <property type="molecule type" value="Genomic_DNA"/>
</dbReference>
<dbReference type="Proteomes" id="UP000271974">
    <property type="component" value="Unassembled WGS sequence"/>
</dbReference>
<comment type="caution">
    <text evidence="1">The sequence shown here is derived from an EMBL/GenBank/DDBJ whole genome shotgun (WGS) entry which is preliminary data.</text>
</comment>
<organism evidence="1 2">
    <name type="scientific">Elysia chlorotica</name>
    <name type="common">Eastern emerald elysia</name>
    <name type="synonym">Sea slug</name>
    <dbReference type="NCBI Taxonomy" id="188477"/>
    <lineage>
        <taxon>Eukaryota</taxon>
        <taxon>Metazoa</taxon>
        <taxon>Spiralia</taxon>
        <taxon>Lophotrochozoa</taxon>
        <taxon>Mollusca</taxon>
        <taxon>Gastropoda</taxon>
        <taxon>Heterobranchia</taxon>
        <taxon>Euthyneura</taxon>
        <taxon>Panpulmonata</taxon>
        <taxon>Sacoglossa</taxon>
        <taxon>Placobranchoidea</taxon>
        <taxon>Plakobranchidae</taxon>
        <taxon>Elysia</taxon>
    </lineage>
</organism>
<protein>
    <submittedName>
        <fullName evidence="1">Uncharacterized protein</fullName>
    </submittedName>
</protein>
<dbReference type="AlphaFoldDB" id="A0A3S0ZQQ2"/>